<gene>
    <name evidence="8" type="ORF">MNBD_DELTA02-27</name>
</gene>
<dbReference type="SMART" id="SM00849">
    <property type="entry name" value="Lactamase_B"/>
    <property type="match status" value="1"/>
</dbReference>
<evidence type="ECO:0000256" key="5">
    <source>
        <dbReference type="ARBA" id="ARBA00023136"/>
    </source>
</evidence>
<reference evidence="8" key="1">
    <citation type="submission" date="2018-06" db="EMBL/GenBank/DDBJ databases">
        <authorList>
            <person name="Zhirakovskaya E."/>
        </authorList>
    </citation>
    <scope>NUCLEOTIDE SEQUENCE</scope>
</reference>
<keyword evidence="5 6" id="KW-0472">Membrane</keyword>
<keyword evidence="2" id="KW-1003">Cell membrane</keyword>
<evidence type="ECO:0000256" key="4">
    <source>
        <dbReference type="ARBA" id="ARBA00022989"/>
    </source>
</evidence>
<organism evidence="8">
    <name type="scientific">hydrothermal vent metagenome</name>
    <dbReference type="NCBI Taxonomy" id="652676"/>
    <lineage>
        <taxon>unclassified sequences</taxon>
        <taxon>metagenomes</taxon>
        <taxon>ecological metagenomes</taxon>
    </lineage>
</organism>
<feature type="transmembrane region" description="Helical" evidence="6">
    <location>
        <begin position="486"/>
        <end position="508"/>
    </location>
</feature>
<dbReference type="InterPro" id="IPR001279">
    <property type="entry name" value="Metallo-B-lactamas"/>
</dbReference>
<feature type="transmembrane region" description="Helical" evidence="6">
    <location>
        <begin position="374"/>
        <end position="393"/>
    </location>
</feature>
<feature type="transmembrane region" description="Helical" evidence="6">
    <location>
        <begin position="303"/>
        <end position="321"/>
    </location>
</feature>
<comment type="subcellular location">
    <subcellularLocation>
        <location evidence="1">Cell membrane</location>
        <topology evidence="1">Multi-pass membrane protein</topology>
    </subcellularLocation>
</comment>
<evidence type="ECO:0000256" key="6">
    <source>
        <dbReference type="SAM" id="Phobius"/>
    </source>
</evidence>
<dbReference type="InterPro" id="IPR004797">
    <property type="entry name" value="Competence_ComEC/Rec2"/>
</dbReference>
<feature type="transmembrane region" description="Helical" evidence="6">
    <location>
        <begin position="268"/>
        <end position="291"/>
    </location>
</feature>
<sequence length="835" mass="89690">MRPLVFFVIAFILGLLTSRAVEPGYPSVIVLLVISVALLVSATVKGGRRVRVILACPAFFALGLLYLLSVLSLYDSPANIRNFVGPGAASLRLEGVVAGAVEARGDGVRFYIDVTGVNDGAQWKRARGRVQVTAGRSGRGFASPGAVARLKGDGVVSGLKRGDLVRAFVRIKTPKNFGNPGGFDYEWWLRTRGVSVTTYLKPGRIVKVKDGEPSLLRFMDSYRAELAAFIDGAGLRHAGIFKALTVGEKSAIPEAEKEDFRRSGTAHLLAISGLHIGFVAFISYLAALWLLKRSSRLMLAIDVRRTAVIVSFIPVLFYAMLSGFSLSTQRAVIMIGAYVITVALCRVRDLYTTLALAALVVLLVNPAALWDAGFQLSFTAVLAIIYVLSKMRVVGSEVAAKNKGPYLLRRFIIRCRDFALVTVAASLATVPVLAVHFHRVSAAGFIANLIIVPVTAFVVVPLGLLSVLAYSVSKGASLWLMRATDLVIGIIAGLAGVFARTGWAFSWVATPGPLEVAAFYLVFAALPLFVIKSGRRRAGALLSLALIFLVVSYGYGKYRAVGPSVMKVTFISVGQGDAALVEFPEGEGGKRKRMLIDGGGFASLNFDSGKDIIAPLLWKEKIKKIDYLALSHPQRDHMKGLGFIAENFSPEEFWWSGRGRLSEGLASVLRVNKVRIRELGAGSPAVEIGGVRVEFLNPPQSPVLSAGPSARPGVNDSSLVIRLVYGRRAILFTGDVAQEGEAALIRSNDKGLRADILKTPHHGSRYSSSAAFLELVGPQAAIISLGRANSFGFPHKETLARYKEQGVEIIRTDSAGAVVVITDGEGIDIRSHLTD</sequence>
<dbReference type="GO" id="GO:0005886">
    <property type="term" value="C:plasma membrane"/>
    <property type="evidence" value="ECO:0007669"/>
    <property type="project" value="UniProtKB-SubCell"/>
</dbReference>
<dbReference type="InterPro" id="IPR036866">
    <property type="entry name" value="RibonucZ/Hydroxyglut_hydro"/>
</dbReference>
<feature type="transmembrane region" description="Helical" evidence="6">
    <location>
        <begin position="52"/>
        <end position="74"/>
    </location>
</feature>
<feature type="transmembrane region" description="Helical" evidence="6">
    <location>
        <begin position="514"/>
        <end position="531"/>
    </location>
</feature>
<dbReference type="Pfam" id="PF03772">
    <property type="entry name" value="Competence"/>
    <property type="match status" value="1"/>
</dbReference>
<protein>
    <submittedName>
        <fullName evidence="8">DNA internalization-related competence protein ComEC/Rec2</fullName>
    </submittedName>
</protein>
<proteinExistence type="predicted"/>
<dbReference type="InterPro" id="IPR035681">
    <property type="entry name" value="ComA-like_MBL"/>
</dbReference>
<dbReference type="NCBIfam" id="TIGR00360">
    <property type="entry name" value="ComEC_N-term"/>
    <property type="match status" value="1"/>
</dbReference>
<feature type="transmembrane region" description="Helical" evidence="6">
    <location>
        <begin position="350"/>
        <end position="368"/>
    </location>
</feature>
<dbReference type="Pfam" id="PF00753">
    <property type="entry name" value="Lactamase_B"/>
    <property type="match status" value="1"/>
</dbReference>
<dbReference type="Gene3D" id="3.60.15.10">
    <property type="entry name" value="Ribonuclease Z/Hydroxyacylglutathione hydrolase-like"/>
    <property type="match status" value="1"/>
</dbReference>
<evidence type="ECO:0000256" key="2">
    <source>
        <dbReference type="ARBA" id="ARBA00022475"/>
    </source>
</evidence>
<feature type="domain" description="Metallo-beta-lactamase" evidence="7">
    <location>
        <begin position="575"/>
        <end position="787"/>
    </location>
</feature>
<keyword evidence="4 6" id="KW-1133">Transmembrane helix</keyword>
<evidence type="ECO:0000259" key="7">
    <source>
        <dbReference type="SMART" id="SM00849"/>
    </source>
</evidence>
<dbReference type="SUPFAM" id="SSF56281">
    <property type="entry name" value="Metallo-hydrolase/oxidoreductase"/>
    <property type="match status" value="1"/>
</dbReference>
<feature type="transmembrane region" description="Helical" evidence="6">
    <location>
        <begin position="418"/>
        <end position="437"/>
    </location>
</feature>
<dbReference type="CDD" id="cd07731">
    <property type="entry name" value="ComA-like_MBL-fold"/>
    <property type="match status" value="1"/>
</dbReference>
<evidence type="ECO:0000256" key="3">
    <source>
        <dbReference type="ARBA" id="ARBA00022692"/>
    </source>
</evidence>
<feature type="transmembrane region" description="Helical" evidence="6">
    <location>
        <begin position="443"/>
        <end position="465"/>
    </location>
</feature>
<dbReference type="GO" id="GO:0030420">
    <property type="term" value="P:establishment of competence for transformation"/>
    <property type="evidence" value="ECO:0007669"/>
    <property type="project" value="InterPro"/>
</dbReference>
<keyword evidence="3 6" id="KW-0812">Transmembrane</keyword>
<dbReference type="PANTHER" id="PTHR30619">
    <property type="entry name" value="DNA INTERNALIZATION/COMPETENCE PROTEIN COMEC/REC2"/>
    <property type="match status" value="1"/>
</dbReference>
<name>A0A3B0V438_9ZZZZ</name>
<dbReference type="Pfam" id="PF13567">
    <property type="entry name" value="DUF4131"/>
    <property type="match status" value="1"/>
</dbReference>
<feature type="transmembrane region" description="Helical" evidence="6">
    <location>
        <begin position="29"/>
        <end position="45"/>
    </location>
</feature>
<dbReference type="InterPro" id="IPR004477">
    <property type="entry name" value="ComEC_N"/>
</dbReference>
<dbReference type="AlphaFoldDB" id="A0A3B0V438"/>
<evidence type="ECO:0000313" key="8">
    <source>
        <dbReference type="EMBL" id="VAW37711.1"/>
    </source>
</evidence>
<dbReference type="EMBL" id="UOEZ01000060">
    <property type="protein sequence ID" value="VAW37711.1"/>
    <property type="molecule type" value="Genomic_DNA"/>
</dbReference>
<dbReference type="InterPro" id="IPR025405">
    <property type="entry name" value="DUF4131"/>
</dbReference>
<feature type="transmembrane region" description="Helical" evidence="6">
    <location>
        <begin position="538"/>
        <end position="556"/>
    </location>
</feature>
<dbReference type="InterPro" id="IPR052159">
    <property type="entry name" value="Competence_DNA_uptake"/>
</dbReference>
<dbReference type="PANTHER" id="PTHR30619:SF1">
    <property type="entry name" value="RECOMBINATION PROTEIN 2"/>
    <property type="match status" value="1"/>
</dbReference>
<dbReference type="NCBIfam" id="TIGR00361">
    <property type="entry name" value="ComEC_Rec2"/>
    <property type="match status" value="1"/>
</dbReference>
<evidence type="ECO:0000256" key="1">
    <source>
        <dbReference type="ARBA" id="ARBA00004651"/>
    </source>
</evidence>
<accession>A0A3B0V438</accession>